<reference evidence="2 3" key="1">
    <citation type="submission" date="2019-05" db="EMBL/GenBank/DDBJ databases">
        <authorList>
            <consortium name="Science for Life Laboratories"/>
        </authorList>
    </citation>
    <scope>NUCLEOTIDE SEQUENCE [LARGE SCALE GENOMIC DNA]</scope>
    <source>
        <strain evidence="2">Soil9</strain>
    </source>
</reference>
<dbReference type="AlphaFoldDB" id="A0A6P2CY92"/>
<keyword evidence="1" id="KW-0812">Transmembrane</keyword>
<keyword evidence="3" id="KW-1185">Reference proteome</keyword>
<dbReference type="EMBL" id="LR593886">
    <property type="protein sequence ID" value="VTR92764.1"/>
    <property type="molecule type" value="Genomic_DNA"/>
</dbReference>
<feature type="transmembrane region" description="Helical" evidence="1">
    <location>
        <begin position="6"/>
        <end position="34"/>
    </location>
</feature>
<evidence type="ECO:0000313" key="3">
    <source>
        <dbReference type="Proteomes" id="UP000464178"/>
    </source>
</evidence>
<keyword evidence="1" id="KW-0472">Membrane</keyword>
<evidence type="ECO:0000256" key="1">
    <source>
        <dbReference type="SAM" id="Phobius"/>
    </source>
</evidence>
<dbReference type="Proteomes" id="UP000464178">
    <property type="component" value="Chromosome"/>
</dbReference>
<sequence>MVPPNLVWIIVIIATITTGLVRVWVTMVVIVAMIQQAYHAHAHVPKWYLDR</sequence>
<dbReference type="KEGG" id="gms:SOIL9_49500"/>
<evidence type="ECO:0000313" key="2">
    <source>
        <dbReference type="EMBL" id="VTR92764.1"/>
    </source>
</evidence>
<keyword evidence="1" id="KW-1133">Transmembrane helix</keyword>
<gene>
    <name evidence="2" type="ORF">SOIL9_49500</name>
</gene>
<organism evidence="2 3">
    <name type="scientific">Gemmata massiliana</name>
    <dbReference type="NCBI Taxonomy" id="1210884"/>
    <lineage>
        <taxon>Bacteria</taxon>
        <taxon>Pseudomonadati</taxon>
        <taxon>Planctomycetota</taxon>
        <taxon>Planctomycetia</taxon>
        <taxon>Gemmatales</taxon>
        <taxon>Gemmataceae</taxon>
        <taxon>Gemmata</taxon>
    </lineage>
</organism>
<proteinExistence type="predicted"/>
<protein>
    <submittedName>
        <fullName evidence="2">Uncharacterized protein</fullName>
    </submittedName>
</protein>
<name>A0A6P2CY92_9BACT</name>
<accession>A0A6P2CY92</accession>